<protein>
    <recommendedName>
        <fullName evidence="4">DUF1264-domain-containing protein</fullName>
    </recommendedName>
</protein>
<evidence type="ECO:0000313" key="3">
    <source>
        <dbReference type="Proteomes" id="UP000799766"/>
    </source>
</evidence>
<dbReference type="PANTHER" id="PTHR31360">
    <property type="match status" value="1"/>
</dbReference>
<name>A0A6A6NQE1_9PEZI</name>
<accession>A0A6A6NQE1</accession>
<sequence>MESRPVTSGAAGGPLSTKSRILEAGANMVQDFRPVNQICAHLNAYHAYADEPGRCVEANHYCSHLNEDIRQCILYDSPEKGARLIGVEYMITHRLFETLPEEERHLWHSHVFEVKSGMLIMPRPSTVPDAVWETAETKEMEDVVVLYGKAYHLWQVDRGDKIPLGEPKLVTSFTQSRQMEPCGGFEKLVGERDSRFGESWKRKQEIRSGIKEPEISTSVDRAWDQVRRT</sequence>
<dbReference type="PANTHER" id="PTHR31360:SF0">
    <property type="entry name" value="OIL BODY-ASSOCIATED PROTEIN 1B"/>
    <property type="match status" value="1"/>
</dbReference>
<dbReference type="OrthoDB" id="1901244at2759"/>
<organism evidence="2 3">
    <name type="scientific">Lineolata rhizophorae</name>
    <dbReference type="NCBI Taxonomy" id="578093"/>
    <lineage>
        <taxon>Eukaryota</taxon>
        <taxon>Fungi</taxon>
        <taxon>Dikarya</taxon>
        <taxon>Ascomycota</taxon>
        <taxon>Pezizomycotina</taxon>
        <taxon>Dothideomycetes</taxon>
        <taxon>Dothideomycetes incertae sedis</taxon>
        <taxon>Lineolatales</taxon>
        <taxon>Lineolataceae</taxon>
        <taxon>Lineolata</taxon>
    </lineage>
</organism>
<keyword evidence="3" id="KW-1185">Reference proteome</keyword>
<reference evidence="2" key="1">
    <citation type="journal article" date="2020" name="Stud. Mycol.">
        <title>101 Dothideomycetes genomes: a test case for predicting lifestyles and emergence of pathogens.</title>
        <authorList>
            <person name="Haridas S."/>
            <person name="Albert R."/>
            <person name="Binder M."/>
            <person name="Bloem J."/>
            <person name="Labutti K."/>
            <person name="Salamov A."/>
            <person name="Andreopoulos B."/>
            <person name="Baker S."/>
            <person name="Barry K."/>
            <person name="Bills G."/>
            <person name="Bluhm B."/>
            <person name="Cannon C."/>
            <person name="Castanera R."/>
            <person name="Culley D."/>
            <person name="Daum C."/>
            <person name="Ezra D."/>
            <person name="Gonzalez J."/>
            <person name="Henrissat B."/>
            <person name="Kuo A."/>
            <person name="Liang C."/>
            <person name="Lipzen A."/>
            <person name="Lutzoni F."/>
            <person name="Magnuson J."/>
            <person name="Mondo S."/>
            <person name="Nolan M."/>
            <person name="Ohm R."/>
            <person name="Pangilinan J."/>
            <person name="Park H.-J."/>
            <person name="Ramirez L."/>
            <person name="Alfaro M."/>
            <person name="Sun H."/>
            <person name="Tritt A."/>
            <person name="Yoshinaga Y."/>
            <person name="Zwiers L.-H."/>
            <person name="Turgeon B."/>
            <person name="Goodwin S."/>
            <person name="Spatafora J."/>
            <person name="Crous P."/>
            <person name="Grigoriev I."/>
        </authorList>
    </citation>
    <scope>NUCLEOTIDE SEQUENCE</scope>
    <source>
        <strain evidence="2">ATCC 16933</strain>
    </source>
</reference>
<dbReference type="Proteomes" id="UP000799766">
    <property type="component" value="Unassembled WGS sequence"/>
</dbReference>
<evidence type="ECO:0000313" key="2">
    <source>
        <dbReference type="EMBL" id="KAF2453644.1"/>
    </source>
</evidence>
<dbReference type="AlphaFoldDB" id="A0A6A6NQE1"/>
<evidence type="ECO:0000256" key="1">
    <source>
        <dbReference type="ARBA" id="ARBA00009740"/>
    </source>
</evidence>
<dbReference type="EMBL" id="MU001696">
    <property type="protein sequence ID" value="KAF2453644.1"/>
    <property type="molecule type" value="Genomic_DNA"/>
</dbReference>
<evidence type="ECO:0008006" key="4">
    <source>
        <dbReference type="Google" id="ProtNLM"/>
    </source>
</evidence>
<proteinExistence type="inferred from homology"/>
<dbReference type="InterPro" id="IPR010686">
    <property type="entry name" value="OBAP-like"/>
</dbReference>
<dbReference type="Pfam" id="PF06884">
    <property type="entry name" value="DUF1264"/>
    <property type="match status" value="1"/>
</dbReference>
<gene>
    <name evidence="2" type="ORF">BDY21DRAFT_355625</name>
</gene>
<comment type="similarity">
    <text evidence="1">Belongs to the OBAP family.</text>
</comment>